<dbReference type="PANTHER" id="PTHR33845:SF1">
    <property type="entry name" value="C2H2-TYPE DOMAIN-CONTAINING PROTEIN"/>
    <property type="match status" value="1"/>
</dbReference>
<organism evidence="1 2">
    <name type="scientific">Pocillopora meandrina</name>
    <dbReference type="NCBI Taxonomy" id="46732"/>
    <lineage>
        <taxon>Eukaryota</taxon>
        <taxon>Metazoa</taxon>
        <taxon>Cnidaria</taxon>
        <taxon>Anthozoa</taxon>
        <taxon>Hexacorallia</taxon>
        <taxon>Scleractinia</taxon>
        <taxon>Astrocoeniina</taxon>
        <taxon>Pocilloporidae</taxon>
        <taxon>Pocillopora</taxon>
    </lineage>
</organism>
<name>A0AAU9W4V7_9CNID</name>
<protein>
    <submittedName>
        <fullName evidence="1">Uncharacterized protein</fullName>
    </submittedName>
</protein>
<dbReference type="Proteomes" id="UP001159428">
    <property type="component" value="Unassembled WGS sequence"/>
</dbReference>
<evidence type="ECO:0000313" key="1">
    <source>
        <dbReference type="EMBL" id="CAH3044114.1"/>
    </source>
</evidence>
<evidence type="ECO:0000313" key="2">
    <source>
        <dbReference type="Proteomes" id="UP001159428"/>
    </source>
</evidence>
<dbReference type="AlphaFoldDB" id="A0AAU9W4V7"/>
<accession>A0AAU9W4V7</accession>
<comment type="caution">
    <text evidence="1">The sequence shown here is derived from an EMBL/GenBank/DDBJ whole genome shotgun (WGS) entry which is preliminary data.</text>
</comment>
<reference evidence="1 2" key="1">
    <citation type="submission" date="2022-05" db="EMBL/GenBank/DDBJ databases">
        <authorList>
            <consortium name="Genoscope - CEA"/>
            <person name="William W."/>
        </authorList>
    </citation>
    <scope>NUCLEOTIDE SEQUENCE [LARGE SCALE GENOMIC DNA]</scope>
</reference>
<dbReference type="EMBL" id="CALNXJ010000007">
    <property type="protein sequence ID" value="CAH3044114.1"/>
    <property type="molecule type" value="Genomic_DNA"/>
</dbReference>
<dbReference type="PANTHER" id="PTHR33845">
    <property type="entry name" value="C2H2-TYPE DOMAIN-CONTAINING PROTEIN"/>
    <property type="match status" value="1"/>
</dbReference>
<sequence length="294" mass="32313">MNVAIESYGGVKGCYATVAEIQDSIQSMTKHSMTGIQALNNFLFESAGLRAWKACNVGTGRYFSLAQLQKYGTPRGPTGIKELQPFSQPLQDVGTFRAGATQAQVVGPSAPTEVQIIQSDEVESATRSVAFYSCPEQGFGKVYEKFKGLEKHLDVGRHLIKLERESDYDSIIAKWAETCKTVTGDYVQGGVGGVPSVTESPSVSADNPSLEEGWAMKKSKKSIRFSERVPSYLQETFFQGEETGVKANPADIACKMRVKDRQMEINCFQRKINFQHIKLQDISAGCQPLTRVVS</sequence>
<keyword evidence="2" id="KW-1185">Reference proteome</keyword>
<gene>
    <name evidence="1" type="ORF">PMEA_00030938</name>
</gene>
<proteinExistence type="predicted"/>